<name>A0A098EGK7_9BACL</name>
<evidence type="ECO:0000313" key="2">
    <source>
        <dbReference type="Proteomes" id="UP000043699"/>
    </source>
</evidence>
<dbReference type="EMBL" id="CCXS01000001">
    <property type="protein sequence ID" value="CEG21418.1"/>
    <property type="molecule type" value="Genomic_DNA"/>
</dbReference>
<gene>
    <name evidence="1" type="ORF">BN1080_00328</name>
</gene>
<dbReference type="Proteomes" id="UP000043699">
    <property type="component" value="Unassembled WGS sequence"/>
</dbReference>
<evidence type="ECO:0000313" key="1">
    <source>
        <dbReference type="EMBL" id="CEG21418.1"/>
    </source>
</evidence>
<protein>
    <submittedName>
        <fullName evidence="1">Uncharacterized protein</fullName>
    </submittedName>
</protein>
<organism evidence="1 2">
    <name type="scientific">Planococcus massiliensis</name>
    <dbReference type="NCBI Taxonomy" id="1499687"/>
    <lineage>
        <taxon>Bacteria</taxon>
        <taxon>Bacillati</taxon>
        <taxon>Bacillota</taxon>
        <taxon>Bacilli</taxon>
        <taxon>Bacillales</taxon>
        <taxon>Caryophanaceae</taxon>
        <taxon>Planococcus</taxon>
    </lineage>
</organism>
<keyword evidence="2" id="KW-1185">Reference proteome</keyword>
<dbReference type="STRING" id="1499687.BN1080_00328"/>
<reference evidence="1 2" key="1">
    <citation type="submission" date="2014-09" db="EMBL/GenBank/DDBJ databases">
        <authorList>
            <person name="Urmite Genomes Urmite Genomes"/>
        </authorList>
    </citation>
    <scope>NUCLEOTIDE SEQUENCE [LARGE SCALE GENOMIC DNA]</scope>
    <source>
        <strain evidence="1 2">ES2</strain>
    </source>
</reference>
<proteinExistence type="predicted"/>
<sequence length="119" mass="13879">MENKESKTKKESESLTYTHMRTIGRVCPESGLSKAYYRDEFHQIIDFDSQRDFVVWIWENNFTKMNPYEILALLWTGQNADISANLKYGEILRSIKKHSDFACVITVSIGLFCTAEDNR</sequence>
<accession>A0A098EGK7</accession>
<dbReference type="AlphaFoldDB" id="A0A098EGK7"/>